<feature type="compositionally biased region" description="Low complexity" evidence="1">
    <location>
        <begin position="34"/>
        <end position="50"/>
    </location>
</feature>
<reference evidence="2" key="1">
    <citation type="journal article" date="2020" name="Fungal Divers.">
        <title>Resolving the Mortierellaceae phylogeny through synthesis of multi-gene phylogenetics and phylogenomics.</title>
        <authorList>
            <person name="Vandepol N."/>
            <person name="Liber J."/>
            <person name="Desiro A."/>
            <person name="Na H."/>
            <person name="Kennedy M."/>
            <person name="Barry K."/>
            <person name="Grigoriev I.V."/>
            <person name="Miller A.N."/>
            <person name="O'Donnell K."/>
            <person name="Stajich J.E."/>
            <person name="Bonito G."/>
        </authorList>
    </citation>
    <scope>NUCLEOTIDE SEQUENCE</scope>
    <source>
        <strain evidence="2">NRRL 28262</strain>
    </source>
</reference>
<comment type="caution">
    <text evidence="2">The sequence shown here is derived from an EMBL/GenBank/DDBJ whole genome shotgun (WGS) entry which is preliminary data.</text>
</comment>
<dbReference type="AlphaFoldDB" id="A0AAD4H1I1"/>
<evidence type="ECO:0000256" key="1">
    <source>
        <dbReference type="SAM" id="MobiDB-lite"/>
    </source>
</evidence>
<sequence length="85" mass="9089">MPNYVSLTESQRRKIAVFITESQPPALQNPLANGEESTISSGGSPSASTTNLVPSNTNNISCKEIVQFCKTRFGLTISLSTASRL</sequence>
<protein>
    <submittedName>
        <fullName evidence="2">Uncharacterized protein</fullName>
    </submittedName>
</protein>
<dbReference type="Proteomes" id="UP001194580">
    <property type="component" value="Unassembled WGS sequence"/>
</dbReference>
<evidence type="ECO:0000313" key="2">
    <source>
        <dbReference type="EMBL" id="KAG0256259.1"/>
    </source>
</evidence>
<keyword evidence="3" id="KW-1185">Reference proteome</keyword>
<feature type="non-terminal residue" evidence="2">
    <location>
        <position position="85"/>
    </location>
</feature>
<evidence type="ECO:0000313" key="3">
    <source>
        <dbReference type="Proteomes" id="UP001194580"/>
    </source>
</evidence>
<feature type="region of interest" description="Disordered" evidence="1">
    <location>
        <begin position="25"/>
        <end position="54"/>
    </location>
</feature>
<name>A0AAD4H1I1_9FUNG</name>
<proteinExistence type="predicted"/>
<organism evidence="2 3">
    <name type="scientific">Linnemannia exigua</name>
    <dbReference type="NCBI Taxonomy" id="604196"/>
    <lineage>
        <taxon>Eukaryota</taxon>
        <taxon>Fungi</taxon>
        <taxon>Fungi incertae sedis</taxon>
        <taxon>Mucoromycota</taxon>
        <taxon>Mortierellomycotina</taxon>
        <taxon>Mortierellomycetes</taxon>
        <taxon>Mortierellales</taxon>
        <taxon>Mortierellaceae</taxon>
        <taxon>Linnemannia</taxon>
    </lineage>
</organism>
<dbReference type="EMBL" id="JAAAIL010002565">
    <property type="protein sequence ID" value="KAG0256259.1"/>
    <property type="molecule type" value="Genomic_DNA"/>
</dbReference>
<accession>A0AAD4H1I1</accession>
<gene>
    <name evidence="2" type="ORF">BGZ95_005545</name>
</gene>